<feature type="region of interest" description="Disordered" evidence="1">
    <location>
        <begin position="21"/>
        <end position="125"/>
    </location>
</feature>
<accession>A0ABU6Z2H5</accession>
<gene>
    <name evidence="2" type="ORF">PIB30_011417</name>
</gene>
<name>A0ABU6Z2H5_9FABA</name>
<dbReference type="EMBL" id="JASCZI010271888">
    <property type="protein sequence ID" value="MED6216827.1"/>
    <property type="molecule type" value="Genomic_DNA"/>
</dbReference>
<comment type="caution">
    <text evidence="2">The sequence shown here is derived from an EMBL/GenBank/DDBJ whole genome shotgun (WGS) entry which is preliminary data.</text>
</comment>
<reference evidence="2 3" key="1">
    <citation type="journal article" date="2023" name="Plants (Basel)">
        <title>Bridging the Gap: Combining Genomics and Transcriptomics Approaches to Understand Stylosanthes scabra, an Orphan Legume from the Brazilian Caatinga.</title>
        <authorList>
            <person name="Ferreira-Neto J.R.C."/>
            <person name="da Silva M.D."/>
            <person name="Binneck E."/>
            <person name="de Melo N.F."/>
            <person name="da Silva R.H."/>
            <person name="de Melo A.L.T.M."/>
            <person name="Pandolfi V."/>
            <person name="Bustamante F.O."/>
            <person name="Brasileiro-Vidal A.C."/>
            <person name="Benko-Iseppon A.M."/>
        </authorList>
    </citation>
    <scope>NUCLEOTIDE SEQUENCE [LARGE SCALE GENOMIC DNA]</scope>
    <source>
        <tissue evidence="2">Leaves</tissue>
    </source>
</reference>
<feature type="compositionally biased region" description="Basic and acidic residues" evidence="1">
    <location>
        <begin position="107"/>
        <end position="125"/>
    </location>
</feature>
<evidence type="ECO:0000313" key="2">
    <source>
        <dbReference type="EMBL" id="MED6216827.1"/>
    </source>
</evidence>
<proteinExistence type="predicted"/>
<sequence length="169" mass="19188">MSIVGAIKDDWNRLKNIRFLHSSGNKRQGEEEITKSVRKRRKRRPEMGRPHQKMADRVGAETRAGQTGRIGSKRVGGHSQVGSVTGSGRKSGNNPESRPCKGNTDPTVEKTSGEKNKIADVARSEPLKGKSDQRLLFLLEREMRMWEPIFRRRVRRLLVMRLGSLESSR</sequence>
<evidence type="ECO:0000313" key="3">
    <source>
        <dbReference type="Proteomes" id="UP001341840"/>
    </source>
</evidence>
<feature type="compositionally biased region" description="Basic and acidic residues" evidence="1">
    <location>
        <begin position="45"/>
        <end position="60"/>
    </location>
</feature>
<feature type="compositionally biased region" description="Polar residues" evidence="1">
    <location>
        <begin position="80"/>
        <end position="96"/>
    </location>
</feature>
<evidence type="ECO:0000256" key="1">
    <source>
        <dbReference type="SAM" id="MobiDB-lite"/>
    </source>
</evidence>
<protein>
    <submittedName>
        <fullName evidence="2">Uncharacterized protein</fullName>
    </submittedName>
</protein>
<keyword evidence="3" id="KW-1185">Reference proteome</keyword>
<dbReference type="Proteomes" id="UP001341840">
    <property type="component" value="Unassembled WGS sequence"/>
</dbReference>
<organism evidence="2 3">
    <name type="scientific">Stylosanthes scabra</name>
    <dbReference type="NCBI Taxonomy" id="79078"/>
    <lineage>
        <taxon>Eukaryota</taxon>
        <taxon>Viridiplantae</taxon>
        <taxon>Streptophyta</taxon>
        <taxon>Embryophyta</taxon>
        <taxon>Tracheophyta</taxon>
        <taxon>Spermatophyta</taxon>
        <taxon>Magnoliopsida</taxon>
        <taxon>eudicotyledons</taxon>
        <taxon>Gunneridae</taxon>
        <taxon>Pentapetalae</taxon>
        <taxon>rosids</taxon>
        <taxon>fabids</taxon>
        <taxon>Fabales</taxon>
        <taxon>Fabaceae</taxon>
        <taxon>Papilionoideae</taxon>
        <taxon>50 kb inversion clade</taxon>
        <taxon>dalbergioids sensu lato</taxon>
        <taxon>Dalbergieae</taxon>
        <taxon>Pterocarpus clade</taxon>
        <taxon>Stylosanthes</taxon>
    </lineage>
</organism>